<dbReference type="InterPro" id="IPR001806">
    <property type="entry name" value="Small_GTPase"/>
</dbReference>
<dbReference type="NCBIfam" id="TIGR00231">
    <property type="entry name" value="small_GTP"/>
    <property type="match status" value="1"/>
</dbReference>
<dbReference type="GO" id="GO:0003924">
    <property type="term" value="F:GTPase activity"/>
    <property type="evidence" value="ECO:0007669"/>
    <property type="project" value="InterPro"/>
</dbReference>
<sequence length="219" mass="24665">MSANSQRKKALFKVIVLGKERSGKTTLTDSYGYNRFVQKKYKCGIGADFLSKEELIDGRLVALQVWDTAGQERFQSLGVSFYRGTDIVLLAFDVTKEESFNEIESWYEEAKVQIEGRGDSMTYLLVGTKVDLPNRVIDYERASALAKKLDLEYREVTATQSESVRNLFVYAATRQLELWDALNPPPVELPKPQQSNSAMKWVALSLIAAAASVIAYKMI</sequence>
<keyword evidence="3" id="KW-0342">GTP-binding</keyword>
<evidence type="ECO:0000256" key="2">
    <source>
        <dbReference type="ARBA" id="ARBA00022741"/>
    </source>
</evidence>
<dbReference type="InterPro" id="IPR027417">
    <property type="entry name" value="P-loop_NTPase"/>
</dbReference>
<keyword evidence="2" id="KW-0547">Nucleotide-binding</keyword>
<dbReference type="Pfam" id="PF00071">
    <property type="entry name" value="Ras"/>
    <property type="match status" value="1"/>
</dbReference>
<evidence type="ECO:0000313" key="4">
    <source>
        <dbReference type="EMBL" id="CAE2220015.1"/>
    </source>
</evidence>
<proteinExistence type="inferred from homology"/>
<dbReference type="SMART" id="SM00174">
    <property type="entry name" value="RHO"/>
    <property type="match status" value="1"/>
</dbReference>
<protein>
    <recommendedName>
        <fullName evidence="5">GTP-binding protein</fullName>
    </recommendedName>
</protein>
<dbReference type="SMART" id="SM00176">
    <property type="entry name" value="RAN"/>
    <property type="match status" value="1"/>
</dbReference>
<dbReference type="SUPFAM" id="SSF52540">
    <property type="entry name" value="P-loop containing nucleoside triphosphate hydrolases"/>
    <property type="match status" value="1"/>
</dbReference>
<dbReference type="AlphaFoldDB" id="A0A7S4MG41"/>
<dbReference type="FunFam" id="3.40.50.300:FF:001447">
    <property type="entry name" value="Ras-related protein Rab-1B"/>
    <property type="match status" value="1"/>
</dbReference>
<dbReference type="SMART" id="SM00175">
    <property type="entry name" value="RAB"/>
    <property type="match status" value="1"/>
</dbReference>
<evidence type="ECO:0000256" key="1">
    <source>
        <dbReference type="ARBA" id="ARBA00006270"/>
    </source>
</evidence>
<dbReference type="Gene3D" id="3.40.50.300">
    <property type="entry name" value="P-loop containing nucleotide triphosphate hydrolases"/>
    <property type="match status" value="1"/>
</dbReference>
<dbReference type="PANTHER" id="PTHR47981:SF20">
    <property type="entry name" value="RAS-RELATED PROTEIN RAB-7A"/>
    <property type="match status" value="1"/>
</dbReference>
<dbReference type="PRINTS" id="PR00449">
    <property type="entry name" value="RASTRNSFRMNG"/>
</dbReference>
<reference evidence="4" key="1">
    <citation type="submission" date="2021-01" db="EMBL/GenBank/DDBJ databases">
        <authorList>
            <person name="Corre E."/>
            <person name="Pelletier E."/>
            <person name="Niang G."/>
            <person name="Scheremetjew M."/>
            <person name="Finn R."/>
            <person name="Kale V."/>
            <person name="Holt S."/>
            <person name="Cochrane G."/>
            <person name="Meng A."/>
            <person name="Brown T."/>
            <person name="Cohen L."/>
        </authorList>
    </citation>
    <scope>NUCLEOTIDE SEQUENCE</scope>
    <source>
        <strain evidence="4">DIVA3 518/3/11/1/6</strain>
    </source>
</reference>
<dbReference type="EMBL" id="HBKP01012423">
    <property type="protein sequence ID" value="CAE2220015.1"/>
    <property type="molecule type" value="Transcribed_RNA"/>
</dbReference>
<dbReference type="InterPro" id="IPR005225">
    <property type="entry name" value="Small_GTP-bd"/>
</dbReference>
<accession>A0A7S4MG41</accession>
<dbReference type="PROSITE" id="PS51420">
    <property type="entry name" value="RHO"/>
    <property type="match status" value="1"/>
</dbReference>
<dbReference type="PROSITE" id="PS51419">
    <property type="entry name" value="RAB"/>
    <property type="match status" value="1"/>
</dbReference>
<dbReference type="PANTHER" id="PTHR47981">
    <property type="entry name" value="RAB FAMILY"/>
    <property type="match status" value="1"/>
</dbReference>
<gene>
    <name evidence="4" type="ORF">VSP0166_LOCUS8726</name>
</gene>
<dbReference type="PROSITE" id="PS51421">
    <property type="entry name" value="RAS"/>
    <property type="match status" value="1"/>
</dbReference>
<comment type="similarity">
    <text evidence="1">Belongs to the small GTPase superfamily. Rab family.</text>
</comment>
<name>A0A7S4MG41_9EUKA</name>
<dbReference type="GO" id="GO:0005525">
    <property type="term" value="F:GTP binding"/>
    <property type="evidence" value="ECO:0007669"/>
    <property type="project" value="UniProtKB-KW"/>
</dbReference>
<evidence type="ECO:0008006" key="5">
    <source>
        <dbReference type="Google" id="ProtNLM"/>
    </source>
</evidence>
<evidence type="ECO:0000256" key="3">
    <source>
        <dbReference type="ARBA" id="ARBA00023134"/>
    </source>
</evidence>
<organism evidence="4">
    <name type="scientific">Vannella robusta</name>
    <dbReference type="NCBI Taxonomy" id="1487602"/>
    <lineage>
        <taxon>Eukaryota</taxon>
        <taxon>Amoebozoa</taxon>
        <taxon>Discosea</taxon>
        <taxon>Flabellinia</taxon>
        <taxon>Vannellidae</taxon>
        <taxon>Vannella</taxon>
    </lineage>
</organism>
<dbReference type="SMART" id="SM00173">
    <property type="entry name" value="RAS"/>
    <property type="match status" value="1"/>
</dbReference>